<dbReference type="EMBL" id="JAATHJ010000016">
    <property type="protein sequence ID" value="NJP38127.1"/>
    <property type="molecule type" value="Genomic_DNA"/>
</dbReference>
<gene>
    <name evidence="3" type="ORF">HCN83_11085</name>
</gene>
<dbReference type="AlphaFoldDB" id="A0A969PPR9"/>
<dbReference type="InterPro" id="IPR018309">
    <property type="entry name" value="Tscrpt_reg_PadR_C"/>
</dbReference>
<dbReference type="Gene3D" id="6.10.140.190">
    <property type="match status" value="1"/>
</dbReference>
<organism evidence="3 4">
    <name type="scientific">Alkalicoccus luteus</name>
    <dbReference type="NCBI Taxonomy" id="1237094"/>
    <lineage>
        <taxon>Bacteria</taxon>
        <taxon>Bacillati</taxon>
        <taxon>Bacillota</taxon>
        <taxon>Bacilli</taxon>
        <taxon>Bacillales</taxon>
        <taxon>Bacillaceae</taxon>
        <taxon>Alkalicoccus</taxon>
    </lineage>
</organism>
<dbReference type="Pfam" id="PF03551">
    <property type="entry name" value="PadR"/>
    <property type="match status" value="1"/>
</dbReference>
<accession>A0A969PPR9</accession>
<reference evidence="3 4" key="1">
    <citation type="submission" date="2020-03" db="EMBL/GenBank/DDBJ databases">
        <title>Assessment of the enzymatic potential of alkaline-tolerant lipase obtained from Bacillus luteus H11 (technogenic soil) for the bioremediation of saline soils contaminated with petroleum substances.</title>
        <authorList>
            <person name="Kalwasinska A."/>
        </authorList>
    </citation>
    <scope>NUCLEOTIDE SEQUENCE [LARGE SCALE GENOMIC DNA]</scope>
    <source>
        <strain evidence="3 4">H11</strain>
    </source>
</reference>
<sequence length="179" mass="20789">MAKQNRTRFALLGLLASESLTGYEMKKKIDGSLNHFWKISFGQIYPTLNVLVEAGEVEGEEENGSTRYKLTEAGRMALTDWLRQVPEELPVQKNELLLKLFFSRHEDHRETIKKLEKHEQLLTARLKVYQQIESSLMESCGSSPDLTYWLLTVRHGIAVTKAGLDWCRQSITFMKEWKR</sequence>
<name>A0A969PPR9_9BACI</name>
<protein>
    <submittedName>
        <fullName evidence="3">PadR family transcriptional regulator</fullName>
    </submittedName>
</protein>
<feature type="domain" description="Transcription regulator PadR C-terminal" evidence="2">
    <location>
        <begin position="93"/>
        <end position="172"/>
    </location>
</feature>
<dbReference type="Pfam" id="PF10400">
    <property type="entry name" value="Vir_act_alpha_C"/>
    <property type="match status" value="1"/>
</dbReference>
<dbReference type="Proteomes" id="UP000752012">
    <property type="component" value="Unassembled WGS sequence"/>
</dbReference>
<keyword evidence="4" id="KW-1185">Reference proteome</keyword>
<dbReference type="Gene3D" id="1.10.10.10">
    <property type="entry name" value="Winged helix-like DNA-binding domain superfamily/Winged helix DNA-binding domain"/>
    <property type="match status" value="1"/>
</dbReference>
<evidence type="ECO:0000259" key="1">
    <source>
        <dbReference type="Pfam" id="PF03551"/>
    </source>
</evidence>
<dbReference type="InterPro" id="IPR005149">
    <property type="entry name" value="Tscrpt_reg_PadR_N"/>
</dbReference>
<proteinExistence type="predicted"/>
<dbReference type="PANTHER" id="PTHR43252:SF2">
    <property type="entry name" value="TRANSCRIPTION REGULATOR, PADR-LIKE FAMILY"/>
    <property type="match status" value="1"/>
</dbReference>
<evidence type="ECO:0000313" key="3">
    <source>
        <dbReference type="EMBL" id="NJP38127.1"/>
    </source>
</evidence>
<comment type="caution">
    <text evidence="3">The sequence shown here is derived from an EMBL/GenBank/DDBJ whole genome shotgun (WGS) entry which is preliminary data.</text>
</comment>
<evidence type="ECO:0000313" key="4">
    <source>
        <dbReference type="Proteomes" id="UP000752012"/>
    </source>
</evidence>
<evidence type="ECO:0000259" key="2">
    <source>
        <dbReference type="Pfam" id="PF10400"/>
    </source>
</evidence>
<dbReference type="InterPro" id="IPR036390">
    <property type="entry name" value="WH_DNA-bd_sf"/>
</dbReference>
<dbReference type="RefSeq" id="WP_168007315.1">
    <property type="nucleotide sequence ID" value="NZ_JAATHJ010000016.1"/>
</dbReference>
<dbReference type="SUPFAM" id="SSF46785">
    <property type="entry name" value="Winged helix' DNA-binding domain"/>
    <property type="match status" value="1"/>
</dbReference>
<feature type="domain" description="Transcription regulator PadR N-terminal" evidence="1">
    <location>
        <begin position="11"/>
        <end position="79"/>
    </location>
</feature>
<dbReference type="InterPro" id="IPR036388">
    <property type="entry name" value="WH-like_DNA-bd_sf"/>
</dbReference>
<dbReference type="PANTHER" id="PTHR43252">
    <property type="entry name" value="TRANSCRIPTIONAL REGULATOR YQJI"/>
    <property type="match status" value="1"/>
</dbReference>